<comment type="subcellular location">
    <subcellularLocation>
        <location evidence="1">Nucleus</location>
    </subcellularLocation>
</comment>
<accession>A0A0D2N5E9</accession>
<feature type="domain" description="Zn(2)-C6 fungal-type" evidence="4">
    <location>
        <begin position="35"/>
        <end position="67"/>
    </location>
</feature>
<evidence type="ECO:0000256" key="3">
    <source>
        <dbReference type="SAM" id="MobiDB-lite"/>
    </source>
</evidence>
<dbReference type="OrthoDB" id="2269373at2759"/>
<sequence length="380" mass="42136">MSTEVSSRKKKSTAESTPAPDGDHRKRRRNRTTQSCLNCHTSKRMCDRKRPACARCTQLGLTGLCVYEVDDPSQRTDTQDESSRLLKRVAELEGVIRELKNKPHPRWTQPSSSGEEYERWHTRPQGNVFEEPCPSNAPSPPASSSSSDKGDSTHGASMRTAVFHGAPSIHLQIPSDPRRMNSGSPFPPSSPMNASSPGLMTPTDEYAFSPAGVANQTPIHDYDLTSMFLNYPGIMGINDGTFPPLQEYRCHKQAGHCGCVLDPINYSNMLELSLRLRKASDVLSRSPTHQMGSFCPLNQRIADLDSFATNLLSDLATSPSDRVQPQSMQTYQPSQLFSQRMVPAPRDPIPNRAWDIISSSSNSPTALDDSFMTWEPPRRS</sequence>
<feature type="region of interest" description="Disordered" evidence="3">
    <location>
        <begin position="170"/>
        <end position="203"/>
    </location>
</feature>
<feature type="region of interest" description="Disordered" evidence="3">
    <location>
        <begin position="1"/>
        <end position="32"/>
    </location>
</feature>
<dbReference type="InterPro" id="IPR036864">
    <property type="entry name" value="Zn2-C6_fun-type_DNA-bd_sf"/>
</dbReference>
<dbReference type="InterPro" id="IPR001138">
    <property type="entry name" value="Zn2Cys6_DnaBD"/>
</dbReference>
<dbReference type="EMBL" id="KN817680">
    <property type="protein sequence ID" value="KJA14404.1"/>
    <property type="molecule type" value="Genomic_DNA"/>
</dbReference>
<dbReference type="STRING" id="945553.A0A0D2N5E9"/>
<protein>
    <recommendedName>
        <fullName evidence="4">Zn(2)-C6 fungal-type domain-containing protein</fullName>
    </recommendedName>
</protein>
<dbReference type="PROSITE" id="PS00463">
    <property type="entry name" value="ZN2_CY6_FUNGAL_1"/>
    <property type="match status" value="1"/>
</dbReference>
<dbReference type="Pfam" id="PF00172">
    <property type="entry name" value="Zn_clus"/>
    <property type="match status" value="1"/>
</dbReference>
<dbReference type="GO" id="GO:0005634">
    <property type="term" value="C:nucleus"/>
    <property type="evidence" value="ECO:0007669"/>
    <property type="project" value="UniProtKB-SubCell"/>
</dbReference>
<dbReference type="SUPFAM" id="SSF57701">
    <property type="entry name" value="Zn2/Cys6 DNA-binding domain"/>
    <property type="match status" value="1"/>
</dbReference>
<dbReference type="OMA" id="NCHASKR"/>
<dbReference type="AlphaFoldDB" id="A0A0D2N5E9"/>
<dbReference type="Proteomes" id="UP000054270">
    <property type="component" value="Unassembled WGS sequence"/>
</dbReference>
<evidence type="ECO:0000259" key="4">
    <source>
        <dbReference type="PROSITE" id="PS50048"/>
    </source>
</evidence>
<evidence type="ECO:0000313" key="6">
    <source>
        <dbReference type="Proteomes" id="UP000054270"/>
    </source>
</evidence>
<gene>
    <name evidence="5" type="ORF">HYPSUDRAFT_72598</name>
</gene>
<name>A0A0D2N5E9_HYPSF</name>
<organism evidence="5 6">
    <name type="scientific">Hypholoma sublateritium (strain FD-334 SS-4)</name>
    <dbReference type="NCBI Taxonomy" id="945553"/>
    <lineage>
        <taxon>Eukaryota</taxon>
        <taxon>Fungi</taxon>
        <taxon>Dikarya</taxon>
        <taxon>Basidiomycota</taxon>
        <taxon>Agaricomycotina</taxon>
        <taxon>Agaricomycetes</taxon>
        <taxon>Agaricomycetidae</taxon>
        <taxon>Agaricales</taxon>
        <taxon>Agaricineae</taxon>
        <taxon>Strophariaceae</taxon>
        <taxon>Hypholoma</taxon>
    </lineage>
</organism>
<dbReference type="PANTHER" id="PTHR31001">
    <property type="entry name" value="UNCHARACTERIZED TRANSCRIPTIONAL REGULATORY PROTEIN"/>
    <property type="match status" value="1"/>
</dbReference>
<proteinExistence type="predicted"/>
<keyword evidence="2" id="KW-0539">Nucleus</keyword>
<dbReference type="SMART" id="SM00066">
    <property type="entry name" value="GAL4"/>
    <property type="match status" value="1"/>
</dbReference>
<evidence type="ECO:0000256" key="2">
    <source>
        <dbReference type="ARBA" id="ARBA00023242"/>
    </source>
</evidence>
<dbReference type="InterPro" id="IPR050613">
    <property type="entry name" value="Sec_Metabolite_Reg"/>
</dbReference>
<dbReference type="CDD" id="cd00067">
    <property type="entry name" value="GAL4"/>
    <property type="match status" value="1"/>
</dbReference>
<dbReference type="Gene3D" id="4.10.240.10">
    <property type="entry name" value="Zn(2)-C6 fungal-type DNA-binding domain"/>
    <property type="match status" value="1"/>
</dbReference>
<dbReference type="PANTHER" id="PTHR31001:SF81">
    <property type="entry name" value="ZN(II)2CYS6 TRANSCRIPTION FACTOR"/>
    <property type="match status" value="1"/>
</dbReference>
<evidence type="ECO:0000256" key="1">
    <source>
        <dbReference type="ARBA" id="ARBA00004123"/>
    </source>
</evidence>
<keyword evidence="6" id="KW-1185">Reference proteome</keyword>
<evidence type="ECO:0000313" key="5">
    <source>
        <dbReference type="EMBL" id="KJA14404.1"/>
    </source>
</evidence>
<dbReference type="GO" id="GO:0008270">
    <property type="term" value="F:zinc ion binding"/>
    <property type="evidence" value="ECO:0007669"/>
    <property type="project" value="InterPro"/>
</dbReference>
<dbReference type="GO" id="GO:0000981">
    <property type="term" value="F:DNA-binding transcription factor activity, RNA polymerase II-specific"/>
    <property type="evidence" value="ECO:0007669"/>
    <property type="project" value="InterPro"/>
</dbReference>
<dbReference type="PROSITE" id="PS50048">
    <property type="entry name" value="ZN2_CY6_FUNGAL_2"/>
    <property type="match status" value="1"/>
</dbReference>
<feature type="region of interest" description="Disordered" evidence="3">
    <location>
        <begin position="100"/>
        <end position="156"/>
    </location>
</feature>
<feature type="region of interest" description="Disordered" evidence="3">
    <location>
        <begin position="357"/>
        <end position="380"/>
    </location>
</feature>
<reference evidence="6" key="1">
    <citation type="submission" date="2014-04" db="EMBL/GenBank/DDBJ databases">
        <title>Evolutionary Origins and Diversification of the Mycorrhizal Mutualists.</title>
        <authorList>
            <consortium name="DOE Joint Genome Institute"/>
            <consortium name="Mycorrhizal Genomics Consortium"/>
            <person name="Kohler A."/>
            <person name="Kuo A."/>
            <person name="Nagy L.G."/>
            <person name="Floudas D."/>
            <person name="Copeland A."/>
            <person name="Barry K.W."/>
            <person name="Cichocki N."/>
            <person name="Veneault-Fourrey C."/>
            <person name="LaButti K."/>
            <person name="Lindquist E.A."/>
            <person name="Lipzen A."/>
            <person name="Lundell T."/>
            <person name="Morin E."/>
            <person name="Murat C."/>
            <person name="Riley R."/>
            <person name="Ohm R."/>
            <person name="Sun H."/>
            <person name="Tunlid A."/>
            <person name="Henrissat B."/>
            <person name="Grigoriev I.V."/>
            <person name="Hibbett D.S."/>
            <person name="Martin F."/>
        </authorList>
    </citation>
    <scope>NUCLEOTIDE SEQUENCE [LARGE SCALE GENOMIC DNA]</scope>
    <source>
        <strain evidence="6">FD-334 SS-4</strain>
    </source>
</reference>